<evidence type="ECO:0008006" key="4">
    <source>
        <dbReference type="Google" id="ProtNLM"/>
    </source>
</evidence>
<accession>A0A7S4QQA9</accession>
<protein>
    <recommendedName>
        <fullName evidence="4">Tim44-like domain-containing protein</fullName>
    </recommendedName>
</protein>
<feature type="signal peptide" evidence="2">
    <location>
        <begin position="1"/>
        <end position="17"/>
    </location>
</feature>
<gene>
    <name evidence="3" type="ORF">DBRI00130_LOCUS5113</name>
</gene>
<dbReference type="EMBL" id="HBNS01006324">
    <property type="protein sequence ID" value="CAE4588392.1"/>
    <property type="molecule type" value="Transcribed_RNA"/>
</dbReference>
<sequence>MAAATAVAILLATTTVAVSPSKIDVIIPYSSLSRSISSSRTGCCVAAFSNIVSVTQLSRMRERINSSAKSSSLPLVLHTKRLRKMDGTSQFFSGYSPFLPKVILNARENKREAESEDDSINRSGIDTSSLPGTTSTSKRKRKNSNTGEAKKNGKISESTRKRTARQMDKKPKDSGDGDGDETSTSVNIRSSDDMYIDQEQFDEDAEREVLLNQSIDSFLRGEYDRPFSDDAAAPHPGLGPSDVVDAALRSLRALDDPEPCHGAAVMMRFTAPLSRGERWGGGSTSSPWKGVLRGALTPTMLARRIRASEFSGLLDWKRLDLTEGLSIPNTRWSALGVGSTVAFVNAAMFFGDGVEPYMIQFSLRKIAGVWLIDDALINKTEWFVDDGDQE</sequence>
<feature type="region of interest" description="Disordered" evidence="1">
    <location>
        <begin position="109"/>
        <end position="195"/>
    </location>
</feature>
<evidence type="ECO:0000256" key="2">
    <source>
        <dbReference type="SAM" id="SignalP"/>
    </source>
</evidence>
<keyword evidence="2" id="KW-0732">Signal</keyword>
<dbReference type="AlphaFoldDB" id="A0A7S4QQA9"/>
<reference evidence="3" key="1">
    <citation type="submission" date="2021-01" db="EMBL/GenBank/DDBJ databases">
        <authorList>
            <person name="Corre E."/>
            <person name="Pelletier E."/>
            <person name="Niang G."/>
            <person name="Scheremetjew M."/>
            <person name="Finn R."/>
            <person name="Kale V."/>
            <person name="Holt S."/>
            <person name="Cochrane G."/>
            <person name="Meng A."/>
            <person name="Brown T."/>
            <person name="Cohen L."/>
        </authorList>
    </citation>
    <scope>NUCLEOTIDE SEQUENCE</scope>
    <source>
        <strain evidence="3">GSO104</strain>
    </source>
</reference>
<proteinExistence type="predicted"/>
<feature type="compositionally biased region" description="Basic and acidic residues" evidence="1">
    <location>
        <begin position="157"/>
        <end position="175"/>
    </location>
</feature>
<name>A0A7S4QQA9_9STRA</name>
<feature type="compositionally biased region" description="Polar residues" evidence="1">
    <location>
        <begin position="121"/>
        <end position="136"/>
    </location>
</feature>
<evidence type="ECO:0000256" key="1">
    <source>
        <dbReference type="SAM" id="MobiDB-lite"/>
    </source>
</evidence>
<organism evidence="3">
    <name type="scientific">Ditylum brightwellii</name>
    <dbReference type="NCBI Taxonomy" id="49249"/>
    <lineage>
        <taxon>Eukaryota</taxon>
        <taxon>Sar</taxon>
        <taxon>Stramenopiles</taxon>
        <taxon>Ochrophyta</taxon>
        <taxon>Bacillariophyta</taxon>
        <taxon>Mediophyceae</taxon>
        <taxon>Lithodesmiophycidae</taxon>
        <taxon>Lithodesmiales</taxon>
        <taxon>Lithodesmiaceae</taxon>
        <taxon>Ditylum</taxon>
    </lineage>
</organism>
<evidence type="ECO:0000313" key="3">
    <source>
        <dbReference type="EMBL" id="CAE4588392.1"/>
    </source>
</evidence>
<feature type="chain" id="PRO_5031130152" description="Tim44-like domain-containing protein" evidence="2">
    <location>
        <begin position="18"/>
        <end position="390"/>
    </location>
</feature>